<dbReference type="InterPro" id="IPR001451">
    <property type="entry name" value="Hexapep"/>
</dbReference>
<dbReference type="SUPFAM" id="SSF51161">
    <property type="entry name" value="Trimeric LpxA-like enzymes"/>
    <property type="match status" value="1"/>
</dbReference>
<keyword evidence="2" id="KW-0677">Repeat</keyword>
<dbReference type="AlphaFoldDB" id="A0A4Q1SHW6"/>
<evidence type="ECO:0000256" key="2">
    <source>
        <dbReference type="ARBA" id="ARBA00022737"/>
    </source>
</evidence>
<dbReference type="PROSITE" id="PS00101">
    <property type="entry name" value="HEXAPEP_TRANSFERASES"/>
    <property type="match status" value="1"/>
</dbReference>
<evidence type="ECO:0000313" key="4">
    <source>
        <dbReference type="EMBL" id="RXS96770.1"/>
    </source>
</evidence>
<evidence type="ECO:0000256" key="1">
    <source>
        <dbReference type="ARBA" id="ARBA00022679"/>
    </source>
</evidence>
<dbReference type="GO" id="GO:0016746">
    <property type="term" value="F:acyltransferase activity"/>
    <property type="evidence" value="ECO:0007669"/>
    <property type="project" value="UniProtKB-KW"/>
</dbReference>
<dbReference type="Pfam" id="PF00132">
    <property type="entry name" value="Hexapep"/>
    <property type="match status" value="1"/>
</dbReference>
<dbReference type="RefSeq" id="WP_129206553.1">
    <property type="nucleotide sequence ID" value="NZ_BMGU01000001.1"/>
</dbReference>
<dbReference type="PANTHER" id="PTHR23416">
    <property type="entry name" value="SIALIC ACID SYNTHASE-RELATED"/>
    <property type="match status" value="1"/>
</dbReference>
<dbReference type="CDD" id="cd04647">
    <property type="entry name" value="LbH_MAT_like"/>
    <property type="match status" value="1"/>
</dbReference>
<comment type="caution">
    <text evidence="4">The sequence shown here is derived from an EMBL/GenBank/DDBJ whole genome shotgun (WGS) entry which is preliminary data.</text>
</comment>
<gene>
    <name evidence="4" type="ORF">ESZ00_02125</name>
</gene>
<reference evidence="4 5" key="1">
    <citation type="journal article" date="2016" name="Int. J. Syst. Evol. Microbiol.">
        <title>Acidipila dinghuensis sp. nov., an acidobacterium isolated from forest soil.</title>
        <authorList>
            <person name="Jiang Y.W."/>
            <person name="Wang J."/>
            <person name="Chen M.H."/>
            <person name="Lv Y.Y."/>
            <person name="Qiu L.H."/>
        </authorList>
    </citation>
    <scope>NUCLEOTIDE SEQUENCE [LARGE SCALE GENOMIC DNA]</scope>
    <source>
        <strain evidence="4 5">DHOF10</strain>
    </source>
</reference>
<dbReference type="InterPro" id="IPR011004">
    <property type="entry name" value="Trimer_LpxA-like_sf"/>
</dbReference>
<keyword evidence="3 4" id="KW-0012">Acyltransferase</keyword>
<dbReference type="EMBL" id="SDMK01000001">
    <property type="protein sequence ID" value="RXS96770.1"/>
    <property type="molecule type" value="Genomic_DNA"/>
</dbReference>
<dbReference type="InterPro" id="IPR051159">
    <property type="entry name" value="Hexapeptide_acetyltransf"/>
</dbReference>
<protein>
    <submittedName>
        <fullName evidence="4">Acyltransferase</fullName>
    </submittedName>
</protein>
<organism evidence="4 5">
    <name type="scientific">Silvibacterium dinghuense</name>
    <dbReference type="NCBI Taxonomy" id="1560006"/>
    <lineage>
        <taxon>Bacteria</taxon>
        <taxon>Pseudomonadati</taxon>
        <taxon>Acidobacteriota</taxon>
        <taxon>Terriglobia</taxon>
        <taxon>Terriglobales</taxon>
        <taxon>Acidobacteriaceae</taxon>
        <taxon>Silvibacterium</taxon>
    </lineage>
</organism>
<dbReference type="OrthoDB" id="9801697at2"/>
<dbReference type="InterPro" id="IPR018357">
    <property type="entry name" value="Hexapep_transf_CS"/>
</dbReference>
<evidence type="ECO:0000256" key="3">
    <source>
        <dbReference type="ARBA" id="ARBA00023315"/>
    </source>
</evidence>
<evidence type="ECO:0000313" key="5">
    <source>
        <dbReference type="Proteomes" id="UP000290253"/>
    </source>
</evidence>
<proteinExistence type="predicted"/>
<keyword evidence="1 4" id="KW-0808">Transferase</keyword>
<keyword evidence="5" id="KW-1185">Reference proteome</keyword>
<dbReference type="Gene3D" id="2.160.10.10">
    <property type="entry name" value="Hexapeptide repeat proteins"/>
    <property type="match status" value="1"/>
</dbReference>
<sequence length="201" mass="21167">MKRALKILLGAPLAAWLRVTRPLRIHLQRIYAYASLAAELSHPLPASAVLLGRIHVYGTRNIEIGEDVLLYPDIHLETQGSATIRIGKGCVISRGAHIVAMAEVTIGSGTLIGEYAGIRDANHQRSEDASIRDAGHTARPIHIGSQVWIGRGVTVLGGVTIGDEATVGANAVVTRDVQARTVAVGIPAAPIASRKSTGENG</sequence>
<name>A0A4Q1SHW6_9BACT</name>
<dbReference type="Proteomes" id="UP000290253">
    <property type="component" value="Unassembled WGS sequence"/>
</dbReference>
<accession>A0A4Q1SHW6</accession>